<dbReference type="Proteomes" id="UP000636800">
    <property type="component" value="Chromosome 1"/>
</dbReference>
<dbReference type="AlphaFoldDB" id="A0A835RTX7"/>
<dbReference type="EMBL" id="JADCNL010000001">
    <property type="protein sequence ID" value="KAG0495464.1"/>
    <property type="molecule type" value="Genomic_DNA"/>
</dbReference>
<dbReference type="GO" id="GO:0006888">
    <property type="term" value="P:endoplasmic reticulum to Golgi vesicle-mediated transport"/>
    <property type="evidence" value="ECO:0007669"/>
    <property type="project" value="TreeGrafter"/>
</dbReference>
<name>A0A835RTX7_VANPL</name>
<evidence type="ECO:0000313" key="2">
    <source>
        <dbReference type="Proteomes" id="UP000636800"/>
    </source>
</evidence>
<dbReference type="GO" id="GO:1990423">
    <property type="term" value="C:RZZ complex"/>
    <property type="evidence" value="ECO:0007669"/>
    <property type="project" value="TreeGrafter"/>
</dbReference>
<protein>
    <submittedName>
        <fullName evidence="1">Uncharacterized protein</fullName>
    </submittedName>
</protein>
<keyword evidence="2" id="KW-1185">Reference proteome</keyword>
<gene>
    <name evidence="1" type="ORF">HPP92_000155</name>
</gene>
<accession>A0A835RTX7</accession>
<organism evidence="1 2">
    <name type="scientific">Vanilla planifolia</name>
    <name type="common">Vanilla</name>
    <dbReference type="NCBI Taxonomy" id="51239"/>
    <lineage>
        <taxon>Eukaryota</taxon>
        <taxon>Viridiplantae</taxon>
        <taxon>Streptophyta</taxon>
        <taxon>Embryophyta</taxon>
        <taxon>Tracheophyta</taxon>
        <taxon>Spermatophyta</taxon>
        <taxon>Magnoliopsida</taxon>
        <taxon>Liliopsida</taxon>
        <taxon>Asparagales</taxon>
        <taxon>Orchidaceae</taxon>
        <taxon>Vanilloideae</taxon>
        <taxon>Vanilleae</taxon>
        <taxon>Vanilla</taxon>
    </lineage>
</organism>
<evidence type="ECO:0000313" key="1">
    <source>
        <dbReference type="EMBL" id="KAG0495464.1"/>
    </source>
</evidence>
<dbReference type="PANTHER" id="PTHR12205:SF0">
    <property type="entry name" value="CENTROMERE_KINETOCHORE PROTEIN ZW10 HOMOLOG"/>
    <property type="match status" value="1"/>
</dbReference>
<dbReference type="PANTHER" id="PTHR12205">
    <property type="entry name" value="CENTROMERE/KINETOCHORE PROTEIN ZW10"/>
    <property type="match status" value="1"/>
</dbReference>
<dbReference type="GO" id="GO:0005737">
    <property type="term" value="C:cytoplasm"/>
    <property type="evidence" value="ECO:0007669"/>
    <property type="project" value="GOC"/>
</dbReference>
<sequence length="260" mass="29750">MDALLGSIDSCPRRISTSRLRSPSPTYAYFFDRLQTRSLHIKSKVRDYVLSHHRDFADIFSRCACIRRRRQRRSCGPCKRKIGRKRQELEEQKEALAVVRTVSTLLNRLKGVSDDIRAGRLVEAAVDVRDLKIGLRFSEVEDNKRVEEEPAFYGFSRKEWLDCFEERDALLLYLQSIISKCVESLIQFKPENNYGTVWSTFKSGDGCEFGLYRTLEAMEMKKNSNSNQEEIKRIVSSGNVSNTACIATAGTSLLSSKPVD</sequence>
<dbReference type="GO" id="GO:0007094">
    <property type="term" value="P:mitotic spindle assembly checkpoint signaling"/>
    <property type="evidence" value="ECO:0007669"/>
    <property type="project" value="TreeGrafter"/>
</dbReference>
<proteinExistence type="predicted"/>
<comment type="caution">
    <text evidence="1">The sequence shown here is derived from an EMBL/GenBank/DDBJ whole genome shotgun (WGS) entry which is preliminary data.</text>
</comment>
<reference evidence="1 2" key="1">
    <citation type="journal article" date="2020" name="Nat. Food">
        <title>A phased Vanilla planifolia genome enables genetic improvement of flavour and production.</title>
        <authorList>
            <person name="Hasing T."/>
            <person name="Tang H."/>
            <person name="Brym M."/>
            <person name="Khazi F."/>
            <person name="Huang T."/>
            <person name="Chambers A.H."/>
        </authorList>
    </citation>
    <scope>NUCLEOTIDE SEQUENCE [LARGE SCALE GENOMIC DNA]</scope>
    <source>
        <tissue evidence="1">Leaf</tissue>
    </source>
</reference>